<dbReference type="SUPFAM" id="SSF52743">
    <property type="entry name" value="Subtilisin-like"/>
    <property type="match status" value="1"/>
</dbReference>
<dbReference type="PANTHER" id="PTHR10795">
    <property type="entry name" value="PROPROTEIN CONVERTASE SUBTILISIN/KEXIN"/>
    <property type="match status" value="1"/>
</dbReference>
<dbReference type="InterPro" id="IPR045051">
    <property type="entry name" value="SBT"/>
</dbReference>
<dbReference type="AlphaFoldDB" id="A0A9Q1K9N0"/>
<dbReference type="InterPro" id="IPR000209">
    <property type="entry name" value="Peptidase_S8/S53_dom"/>
</dbReference>
<protein>
    <recommendedName>
        <fullName evidence="3">Peptidase S8/S53 domain-containing protein</fullName>
    </recommendedName>
</protein>
<comment type="caution">
    <text evidence="4">The sequence shown here is derived from an EMBL/GenBank/DDBJ whole genome shotgun (WGS) entry which is preliminary data.</text>
</comment>
<keyword evidence="2" id="KW-0732">Signal</keyword>
<evidence type="ECO:0000313" key="4">
    <source>
        <dbReference type="EMBL" id="KAJ8439459.1"/>
    </source>
</evidence>
<dbReference type="InterPro" id="IPR036852">
    <property type="entry name" value="Peptidase_S8/S53_dom_sf"/>
</dbReference>
<dbReference type="Gene3D" id="3.50.30.30">
    <property type="match status" value="1"/>
</dbReference>
<dbReference type="Pfam" id="PF00082">
    <property type="entry name" value="Peptidase_S8"/>
    <property type="match status" value="1"/>
</dbReference>
<feature type="domain" description="Peptidase S8/S53" evidence="3">
    <location>
        <begin position="51"/>
        <end position="329"/>
    </location>
</feature>
<evidence type="ECO:0000256" key="2">
    <source>
        <dbReference type="ARBA" id="ARBA00022729"/>
    </source>
</evidence>
<dbReference type="Gene3D" id="3.40.50.200">
    <property type="entry name" value="Peptidase S8/S53 domain"/>
    <property type="match status" value="1"/>
</dbReference>
<proteinExistence type="inferred from homology"/>
<dbReference type="OrthoDB" id="4803627at2759"/>
<dbReference type="GO" id="GO:0006508">
    <property type="term" value="P:proteolysis"/>
    <property type="evidence" value="ECO:0007669"/>
    <property type="project" value="InterPro"/>
</dbReference>
<dbReference type="EMBL" id="JAKOGI010000218">
    <property type="protein sequence ID" value="KAJ8439459.1"/>
    <property type="molecule type" value="Genomic_DNA"/>
</dbReference>
<dbReference type="GO" id="GO:0004252">
    <property type="term" value="F:serine-type endopeptidase activity"/>
    <property type="evidence" value="ECO:0007669"/>
    <property type="project" value="InterPro"/>
</dbReference>
<evidence type="ECO:0000313" key="5">
    <source>
        <dbReference type="Proteomes" id="UP001153076"/>
    </source>
</evidence>
<reference evidence="4" key="1">
    <citation type="submission" date="2022-04" db="EMBL/GenBank/DDBJ databases">
        <title>Carnegiea gigantea Genome sequencing and assembly v2.</title>
        <authorList>
            <person name="Copetti D."/>
            <person name="Sanderson M.J."/>
            <person name="Burquez A."/>
            <person name="Wojciechowski M.F."/>
        </authorList>
    </citation>
    <scope>NUCLEOTIDE SEQUENCE</scope>
    <source>
        <strain evidence="4">SGP5-SGP5p</strain>
        <tissue evidence="4">Aerial part</tissue>
    </source>
</reference>
<name>A0A9Q1K9N0_9CARY</name>
<sequence length="423" mass="46539">MGICLRLDWSWDQHCLDKSMPKWKPQGSPPEQGWPFTKYARVSWGVPTPIYKDGVDVLSISIGGPPQKYADDLGAIGLFQAIEKGVFVSASGGNSGSGSSTIVSTIDHNFSAQLVLGNGVILSGTSICIGKLLGNQHYLPIVLGEDVGDVHCISNFSHSNLVNCKIVICKYGPYDYSGVPKGLIVEKTGGIGVVIPNDECYAITYSAYNKLVSYLKSTQLLKVKFVFQGTHSGIGAEFLSRGPNLHSVYVLKPDIITSRVDILAAWPTEVSPSKLVKDPRRSEFNVISGTYMACPYVFSVAALIKHALPDWSPAMIKLALMTAAYNHCHDDGRPLVDQASNKDASIWDFGAESYIEFLVASKYPEGEIRTIVKRDVSCGNWTSMPWDLNYPIIVVVFNQSGQFLRLWPQELSRMWVQRHQAIE</sequence>
<dbReference type="Proteomes" id="UP001153076">
    <property type="component" value="Unassembled WGS sequence"/>
</dbReference>
<organism evidence="4 5">
    <name type="scientific">Carnegiea gigantea</name>
    <dbReference type="NCBI Taxonomy" id="171969"/>
    <lineage>
        <taxon>Eukaryota</taxon>
        <taxon>Viridiplantae</taxon>
        <taxon>Streptophyta</taxon>
        <taxon>Embryophyta</taxon>
        <taxon>Tracheophyta</taxon>
        <taxon>Spermatophyta</taxon>
        <taxon>Magnoliopsida</taxon>
        <taxon>eudicotyledons</taxon>
        <taxon>Gunneridae</taxon>
        <taxon>Pentapetalae</taxon>
        <taxon>Caryophyllales</taxon>
        <taxon>Cactineae</taxon>
        <taxon>Cactaceae</taxon>
        <taxon>Cactoideae</taxon>
        <taxon>Echinocereeae</taxon>
        <taxon>Carnegiea</taxon>
    </lineage>
</organism>
<evidence type="ECO:0000256" key="1">
    <source>
        <dbReference type="ARBA" id="ARBA00011073"/>
    </source>
</evidence>
<accession>A0A9Q1K9N0</accession>
<keyword evidence="5" id="KW-1185">Reference proteome</keyword>
<comment type="similarity">
    <text evidence="1">Belongs to the peptidase S8 family.</text>
</comment>
<dbReference type="CDD" id="cd02120">
    <property type="entry name" value="PA_subtilisin_like"/>
    <property type="match status" value="1"/>
</dbReference>
<evidence type="ECO:0000259" key="3">
    <source>
        <dbReference type="Pfam" id="PF00082"/>
    </source>
</evidence>
<gene>
    <name evidence="4" type="ORF">Cgig2_008490</name>
</gene>